<keyword evidence="1" id="KW-0732">Signal</keyword>
<dbReference type="AlphaFoldDB" id="A0A4R9K267"/>
<dbReference type="OrthoDB" id="9856810at2"/>
<evidence type="ECO:0000256" key="1">
    <source>
        <dbReference type="SAM" id="SignalP"/>
    </source>
</evidence>
<gene>
    <name evidence="2" type="ORF">EHQ58_06205</name>
</gene>
<organism evidence="2 3">
    <name type="scientific">Leptospira ognonensis</name>
    <dbReference type="NCBI Taxonomy" id="2484945"/>
    <lineage>
        <taxon>Bacteria</taxon>
        <taxon>Pseudomonadati</taxon>
        <taxon>Spirochaetota</taxon>
        <taxon>Spirochaetia</taxon>
        <taxon>Leptospirales</taxon>
        <taxon>Leptospiraceae</taxon>
        <taxon>Leptospira</taxon>
    </lineage>
</organism>
<reference evidence="2" key="1">
    <citation type="journal article" date="2019" name="PLoS Negl. Trop. Dis.">
        <title>Revisiting the worldwide diversity of Leptospira species in the environment.</title>
        <authorList>
            <person name="Vincent A.T."/>
            <person name="Schiettekatte O."/>
            <person name="Bourhy P."/>
            <person name="Veyrier F.J."/>
            <person name="Picardeau M."/>
        </authorList>
    </citation>
    <scope>NUCLEOTIDE SEQUENCE [LARGE SCALE GENOMIC DNA]</scope>
    <source>
        <strain evidence="2">201702476</strain>
    </source>
</reference>
<dbReference type="Proteomes" id="UP000297693">
    <property type="component" value="Unassembled WGS sequence"/>
</dbReference>
<sequence>MKNIFWVLVLFMVSFLSTSISAEEYACGRIKDVWPPALPKATGTTCKTGVQAATPQEAFVLCTTSPTDGKNCCENNVVHKNIKGIAVVKDNQVTHFACP</sequence>
<feature type="signal peptide" evidence="1">
    <location>
        <begin position="1"/>
        <end position="22"/>
    </location>
</feature>
<name>A0A4R9K267_9LEPT</name>
<protein>
    <submittedName>
        <fullName evidence="2">Uncharacterized protein</fullName>
    </submittedName>
</protein>
<keyword evidence="3" id="KW-1185">Reference proteome</keyword>
<dbReference type="RefSeq" id="WP_135623016.1">
    <property type="nucleotide sequence ID" value="NZ_RQGD01000022.1"/>
</dbReference>
<feature type="chain" id="PRO_5020681109" evidence="1">
    <location>
        <begin position="23"/>
        <end position="99"/>
    </location>
</feature>
<proteinExistence type="predicted"/>
<dbReference type="EMBL" id="RQGD01000022">
    <property type="protein sequence ID" value="TGL60089.1"/>
    <property type="molecule type" value="Genomic_DNA"/>
</dbReference>
<comment type="caution">
    <text evidence="2">The sequence shown here is derived from an EMBL/GenBank/DDBJ whole genome shotgun (WGS) entry which is preliminary data.</text>
</comment>
<accession>A0A4R9K267</accession>
<evidence type="ECO:0000313" key="3">
    <source>
        <dbReference type="Proteomes" id="UP000297693"/>
    </source>
</evidence>
<evidence type="ECO:0000313" key="2">
    <source>
        <dbReference type="EMBL" id="TGL60089.1"/>
    </source>
</evidence>